<dbReference type="SUPFAM" id="SSF48403">
    <property type="entry name" value="Ankyrin repeat"/>
    <property type="match status" value="1"/>
</dbReference>
<feature type="region of interest" description="Disordered" evidence="5">
    <location>
        <begin position="452"/>
        <end position="483"/>
    </location>
</feature>
<evidence type="ECO:0000256" key="5">
    <source>
        <dbReference type="SAM" id="MobiDB-lite"/>
    </source>
</evidence>
<feature type="compositionally biased region" description="Basic and acidic residues" evidence="5">
    <location>
        <begin position="315"/>
        <end position="327"/>
    </location>
</feature>
<evidence type="ECO:0000256" key="1">
    <source>
        <dbReference type="ARBA" id="ARBA00010029"/>
    </source>
</evidence>
<dbReference type="PROSITE" id="PS50297">
    <property type="entry name" value="ANK_REP_REGION"/>
    <property type="match status" value="2"/>
</dbReference>
<keyword evidence="2" id="KW-0677">Repeat</keyword>
<feature type="compositionally biased region" description="Low complexity" evidence="5">
    <location>
        <begin position="455"/>
        <end position="470"/>
    </location>
</feature>
<feature type="non-terminal residue" evidence="6">
    <location>
        <position position="575"/>
    </location>
</feature>
<accession>A0A8T1SMK3</accession>
<dbReference type="PANTHER" id="PTHR24156:SF4">
    <property type="entry name" value="ANKYRIN REPEAT DOMAIN 34A"/>
    <property type="match status" value="1"/>
</dbReference>
<dbReference type="AlphaFoldDB" id="A0A8T1SMK3"/>
<dbReference type="InterPro" id="IPR042637">
    <property type="entry name" value="AN34A/B/C"/>
</dbReference>
<dbReference type="Pfam" id="PF12796">
    <property type="entry name" value="Ank_2"/>
    <property type="match status" value="1"/>
</dbReference>
<protein>
    <submittedName>
        <fullName evidence="6">Ankyrin repeat domain 34A</fullName>
    </submittedName>
</protein>
<dbReference type="OrthoDB" id="539213at2759"/>
<gene>
    <name evidence="6" type="primary">ANKRD34A</name>
    <name evidence="6" type="ORF">G0U57_004332</name>
</gene>
<name>A0A8T1SMK3_CHESE</name>
<dbReference type="PROSITE" id="PS50088">
    <property type="entry name" value="ANK_REPEAT"/>
    <property type="match status" value="2"/>
</dbReference>
<dbReference type="PANTHER" id="PTHR24156">
    <property type="entry name" value="ANK_REP_REGION DOMAIN-CONTAINING PROTEIN"/>
    <property type="match status" value="1"/>
</dbReference>
<proteinExistence type="inferred from homology"/>
<keyword evidence="7" id="KW-1185">Reference proteome</keyword>
<dbReference type="InterPro" id="IPR036770">
    <property type="entry name" value="Ankyrin_rpt-contain_sf"/>
</dbReference>
<organism evidence="6 7">
    <name type="scientific">Chelydra serpentina</name>
    <name type="common">Snapping turtle</name>
    <name type="synonym">Testudo serpentina</name>
    <dbReference type="NCBI Taxonomy" id="8475"/>
    <lineage>
        <taxon>Eukaryota</taxon>
        <taxon>Metazoa</taxon>
        <taxon>Chordata</taxon>
        <taxon>Craniata</taxon>
        <taxon>Vertebrata</taxon>
        <taxon>Euteleostomi</taxon>
        <taxon>Archelosauria</taxon>
        <taxon>Testudinata</taxon>
        <taxon>Testudines</taxon>
        <taxon>Cryptodira</taxon>
        <taxon>Durocryptodira</taxon>
        <taxon>Americhelydia</taxon>
        <taxon>Chelydroidea</taxon>
        <taxon>Chelydridae</taxon>
        <taxon>Chelydra</taxon>
    </lineage>
</organism>
<evidence type="ECO:0000256" key="4">
    <source>
        <dbReference type="PROSITE-ProRule" id="PRU00023"/>
    </source>
</evidence>
<feature type="repeat" description="ANK" evidence="4">
    <location>
        <begin position="89"/>
        <end position="127"/>
    </location>
</feature>
<dbReference type="Proteomes" id="UP000765507">
    <property type="component" value="Unassembled WGS sequence"/>
</dbReference>
<reference evidence="6 7" key="1">
    <citation type="journal article" date="2020" name="G3 (Bethesda)">
        <title>Draft Genome of the Common Snapping Turtle, Chelydra serpentina, a Model for Phenotypic Plasticity in Reptiles.</title>
        <authorList>
            <person name="Das D."/>
            <person name="Singh S.K."/>
            <person name="Bierstedt J."/>
            <person name="Erickson A."/>
            <person name="Galli G.L.J."/>
            <person name="Crossley D.A. 2nd"/>
            <person name="Rhen T."/>
        </authorList>
    </citation>
    <scope>NUCLEOTIDE SEQUENCE [LARGE SCALE GENOMIC DNA]</scope>
    <source>
        <strain evidence="6">KW</strain>
    </source>
</reference>
<keyword evidence="3 4" id="KW-0040">ANK repeat</keyword>
<dbReference type="InterPro" id="IPR002110">
    <property type="entry name" value="Ankyrin_rpt"/>
</dbReference>
<evidence type="ECO:0000256" key="2">
    <source>
        <dbReference type="ARBA" id="ARBA00022737"/>
    </source>
</evidence>
<feature type="compositionally biased region" description="Low complexity" evidence="5">
    <location>
        <begin position="400"/>
        <end position="409"/>
    </location>
</feature>
<feature type="region of interest" description="Disordered" evidence="5">
    <location>
        <begin position="202"/>
        <end position="414"/>
    </location>
</feature>
<comment type="caution">
    <text evidence="6">The sequence shown here is derived from an EMBL/GenBank/DDBJ whole genome shotgun (WGS) entry which is preliminary data.</text>
</comment>
<evidence type="ECO:0000313" key="7">
    <source>
        <dbReference type="Proteomes" id="UP000765507"/>
    </source>
</evidence>
<dbReference type="Gene3D" id="1.25.40.20">
    <property type="entry name" value="Ankyrin repeat-containing domain"/>
    <property type="match status" value="1"/>
</dbReference>
<feature type="compositionally biased region" description="Low complexity" evidence="5">
    <location>
        <begin position="359"/>
        <end position="373"/>
    </location>
</feature>
<dbReference type="EMBL" id="JAHGAV010000156">
    <property type="protein sequence ID" value="KAG6930191.1"/>
    <property type="molecule type" value="Genomic_DNA"/>
</dbReference>
<evidence type="ECO:0000256" key="3">
    <source>
        <dbReference type="ARBA" id="ARBA00023043"/>
    </source>
</evidence>
<sequence length="575" mass="61604">PEEPAAGDGRGASRAREVLCPCNAPPRCPQPRLAPTRPPGPRPRLAMNDPAAMPHAEGNALLKAVWQGKFRLTRLLLEGGAYINEGNAQGETPLIAACLARYDDPHNKPRMVRYLLENGADPNIPDKTGKTALMHACAERAGPAVASVLLEHGADPSARDYAGASALVYAINRGDRETLQVLLDACKAKGKEVIIITTDTSPSGTKKTKQYLNAPPSPGLEEKSPALCMSPSDIDVKTTQSPGASEKEEARDVFNFTMATRLSCPPPPPPKGREAEASAEQPPAAPPPKGRPRQLKRLNSEPWGLVAPSALAASHPEKARTPEERITAEMNGLSITKRPVLSRRHSIEGQEPPGFKTVAPPGSGEEAPGPEAPWAEKVHFGHLHQPLPRRNTAPEAQESGGAPAPGLRGAAHHKLARMEHCESDAHLCPDSIPGSPDSGRVSLERRKYNASPLTLPASSSRESLESIPSAVSPMTGRRRSPGLLERRGSGTLLLDHIAHTRPGFLPPLNINPHRPIPDIRANGRPPSPVHRGLIPMAPSSPKAKKKLFRRHSMQTEQIKQLVNFQNLLAQGDPAS</sequence>
<feature type="region of interest" description="Disordered" evidence="5">
    <location>
        <begin position="1"/>
        <end position="44"/>
    </location>
</feature>
<comment type="similarity">
    <text evidence="1">Belongs to the ANKRD34 family.</text>
</comment>
<dbReference type="SMART" id="SM00248">
    <property type="entry name" value="ANK"/>
    <property type="match status" value="4"/>
</dbReference>
<evidence type="ECO:0000313" key="6">
    <source>
        <dbReference type="EMBL" id="KAG6930191.1"/>
    </source>
</evidence>
<feature type="repeat" description="ANK" evidence="4">
    <location>
        <begin position="128"/>
        <end position="161"/>
    </location>
</feature>